<gene>
    <name evidence="2" type="ORF">MARLIPOL_12590</name>
</gene>
<evidence type="ECO:0008006" key="4">
    <source>
        <dbReference type="Google" id="ProtNLM"/>
    </source>
</evidence>
<dbReference type="Proteomes" id="UP000016540">
    <property type="component" value="Unassembled WGS sequence"/>
</dbReference>
<evidence type="ECO:0000313" key="2">
    <source>
        <dbReference type="EMBL" id="EON91773.1"/>
    </source>
</evidence>
<proteinExistence type="predicted"/>
<dbReference type="PATRIC" id="fig|1318628.3.peg.2514"/>
<dbReference type="RefSeq" id="WP_012138594.1">
    <property type="nucleotide sequence ID" value="NZ_KE007326.1"/>
</dbReference>
<dbReference type="STRING" id="1318628.MARLIPOL_12590"/>
<keyword evidence="3" id="KW-1185">Reference proteome</keyword>
<protein>
    <recommendedName>
        <fullName evidence="4">DUF1329 domain-containing protein</fullName>
    </recommendedName>
</protein>
<dbReference type="HOGENOM" id="CLU_048734_0_0_6"/>
<evidence type="ECO:0000313" key="3">
    <source>
        <dbReference type="Proteomes" id="UP000016540"/>
    </source>
</evidence>
<feature type="signal peptide" evidence="1">
    <location>
        <begin position="1"/>
        <end position="22"/>
    </location>
</feature>
<dbReference type="CDD" id="cd16329">
    <property type="entry name" value="LolA_like"/>
    <property type="match status" value="1"/>
</dbReference>
<reference evidence="2 3" key="1">
    <citation type="journal article" date="2013" name="Genome Announc.">
        <title>Draft Genome Sequence of the Moderately Halophilic Bacterium Marinobacter lipolyticus Strain SM19.</title>
        <authorList>
            <person name="Papke R.T."/>
            <person name="de la Haba R.R."/>
            <person name="Infante-Dominguez C."/>
            <person name="Perez D."/>
            <person name="Sanchez-Porro C."/>
            <person name="Lapierre P."/>
            <person name="Ventosa A."/>
        </authorList>
    </citation>
    <scope>NUCLEOTIDE SEQUENCE [LARGE SCALE GENOMIC DNA]</scope>
    <source>
        <strain evidence="2 3">SM19</strain>
    </source>
</reference>
<evidence type="ECO:0000256" key="1">
    <source>
        <dbReference type="SAM" id="SignalP"/>
    </source>
</evidence>
<dbReference type="eggNOG" id="ENOG502Z7HQ">
    <property type="taxonomic scope" value="Bacteria"/>
</dbReference>
<feature type="chain" id="PRO_5004451614" description="DUF1329 domain-containing protein" evidence="1">
    <location>
        <begin position="23"/>
        <end position="452"/>
    </location>
</feature>
<accession>R8AZK5</accession>
<organism evidence="2 3">
    <name type="scientific">Marinobacter lipolyticus SM19</name>
    <dbReference type="NCBI Taxonomy" id="1318628"/>
    <lineage>
        <taxon>Bacteria</taxon>
        <taxon>Pseudomonadati</taxon>
        <taxon>Pseudomonadota</taxon>
        <taxon>Gammaproteobacteria</taxon>
        <taxon>Pseudomonadales</taxon>
        <taxon>Marinobacteraceae</taxon>
        <taxon>Marinobacter</taxon>
    </lineage>
</organism>
<dbReference type="AlphaFoldDB" id="R8AZK5"/>
<dbReference type="EMBL" id="ASAD01000013">
    <property type="protein sequence ID" value="EON91773.1"/>
    <property type="molecule type" value="Genomic_DNA"/>
</dbReference>
<dbReference type="Pfam" id="PF07044">
    <property type="entry name" value="DUF1329"/>
    <property type="match status" value="1"/>
</dbReference>
<dbReference type="Gene3D" id="2.50.20.10">
    <property type="entry name" value="Lipoprotein localisation LolA/LolB/LppX"/>
    <property type="match status" value="1"/>
</dbReference>
<dbReference type="InterPro" id="IPR010752">
    <property type="entry name" value="DUF1329"/>
</dbReference>
<sequence length="452" mass="50915">MNNKIKTLVATTMLVACSNTFGAVSSEEAMTLKNELTPLGAERAGNADGSIPAWTGGVTEADVANATAQPRENYFADDTVQYVVDTNNVDEYSELLSEGVQALINKYPDSFHLNVYETRRTAAAPEWVYENTYQNALRAVGTENGNSVENAYGGTPFPIPKSGAEVMWNHLLRWKGESVELPFRVFVGSSDGKTTLAVAAKDEHQMPYYYEDGDLDSFQGDALLIRQLQTEPAFKAGESILIRDPLDQVNEGRKAWQYLAGQRRVRRAPTIAFDTPDFVASGQNYFDEVFMFFGSLERYDWELVGKQEMLIPYNNNAFLTKTFDEVLDGHHLNSDQMRWEKHRVWVVEATLAEGKRHVVPKKRFYVDEDSWSVVLVDGYDANGELWRVQHAVPFVAPEIPAVVTTTFTAFNLPADTWVVNLLYNEQDVQYRPVRRRPDIYFTPDALAGSGIR</sequence>
<keyword evidence="1" id="KW-0732">Signal</keyword>
<name>R8AZK5_9GAMM</name>
<dbReference type="OrthoDB" id="178023at2"/>
<dbReference type="PROSITE" id="PS51257">
    <property type="entry name" value="PROKAR_LIPOPROTEIN"/>
    <property type="match status" value="1"/>
</dbReference>
<comment type="caution">
    <text evidence="2">The sequence shown here is derived from an EMBL/GenBank/DDBJ whole genome shotgun (WGS) entry which is preliminary data.</text>
</comment>